<evidence type="ECO:0008006" key="4">
    <source>
        <dbReference type="Google" id="ProtNLM"/>
    </source>
</evidence>
<proteinExistence type="predicted"/>
<dbReference type="AlphaFoldDB" id="A0A812J717"/>
<dbReference type="EMBL" id="CAJNDS010000353">
    <property type="protein sequence ID" value="CAE7196794.1"/>
    <property type="molecule type" value="Genomic_DNA"/>
</dbReference>
<gene>
    <name evidence="2" type="ORF">SNAT2548_LOCUS5519</name>
</gene>
<feature type="compositionally biased region" description="Low complexity" evidence="1">
    <location>
        <begin position="1"/>
        <end position="15"/>
    </location>
</feature>
<sequence>MPPKAMKSAMKASPKGQGSRVAERKLKEKQAEVVAKEKSQVLQSHAARLATMKSELAHWLESHPKAFEYIHRGCFLGTFDSLDAPESASGSESSVAKLPAYQNKFRLLSKDSPSPEFSVNMLEKLVPGVFKFLQREMKKGIRVTKDDVNSILCFITHARPVSAIPSKRIDHLTGWIEERFRDHGCRLKDWNCEASTTLQDLKSDIALAYWTLVRGDTKEAPMKLRYMQTNIYLQVPPEIPHGSSVKDPQDYFTALVCGLTSVNVMNIIEHEANVNVEVPEPPYHSLEVQGLRMETEEQDPESLGQKTPSTKSPAKAIKHEKGQSAGSSKDSADQFRTPTPRKRRPTSPPEGTGLQPHQMESSVIPLTRGREAKTRGTADGFLSVRPVSRSLQQAGEETPLVPVGARWWGLLWSLKSWFQTILSDADKFGFSHCSGKREYYKALGFSENATDVPGPEVLFLRKVAGDGLLFLWNEAHPDAVVQPGDRICKVNGQTTADAMAQELRMSKVCIEVLRYPEEFEVSLSKKEDASKKLGFKFEKPSNEKARDLKITEVGHEGYVPDRNQLMAAEQRFHYVVTLGMRIIRVNSVEGDAHSMKEELKSAQDLTIRVRRAEVYALQKARMVKQAQILASLSNLSATMRMGSTNNLLGV</sequence>
<feature type="region of interest" description="Disordered" evidence="1">
    <location>
        <begin position="292"/>
        <end position="380"/>
    </location>
</feature>
<dbReference type="Proteomes" id="UP000604046">
    <property type="component" value="Unassembled WGS sequence"/>
</dbReference>
<dbReference type="OrthoDB" id="412700at2759"/>
<keyword evidence="3" id="KW-1185">Reference proteome</keyword>
<evidence type="ECO:0000256" key="1">
    <source>
        <dbReference type="SAM" id="MobiDB-lite"/>
    </source>
</evidence>
<name>A0A812J717_9DINO</name>
<protein>
    <recommendedName>
        <fullName evidence="4">PDZ domain-containing protein</fullName>
    </recommendedName>
</protein>
<accession>A0A812J717</accession>
<feature type="region of interest" description="Disordered" evidence="1">
    <location>
        <begin position="1"/>
        <end position="28"/>
    </location>
</feature>
<comment type="caution">
    <text evidence="2">The sequence shown here is derived from an EMBL/GenBank/DDBJ whole genome shotgun (WGS) entry which is preliminary data.</text>
</comment>
<reference evidence="2" key="1">
    <citation type="submission" date="2021-02" db="EMBL/GenBank/DDBJ databases">
        <authorList>
            <person name="Dougan E. K."/>
            <person name="Rhodes N."/>
            <person name="Thang M."/>
            <person name="Chan C."/>
        </authorList>
    </citation>
    <scope>NUCLEOTIDE SEQUENCE</scope>
</reference>
<evidence type="ECO:0000313" key="2">
    <source>
        <dbReference type="EMBL" id="CAE7196794.1"/>
    </source>
</evidence>
<organism evidence="2 3">
    <name type="scientific">Symbiodinium natans</name>
    <dbReference type="NCBI Taxonomy" id="878477"/>
    <lineage>
        <taxon>Eukaryota</taxon>
        <taxon>Sar</taxon>
        <taxon>Alveolata</taxon>
        <taxon>Dinophyceae</taxon>
        <taxon>Suessiales</taxon>
        <taxon>Symbiodiniaceae</taxon>
        <taxon>Symbiodinium</taxon>
    </lineage>
</organism>
<evidence type="ECO:0000313" key="3">
    <source>
        <dbReference type="Proteomes" id="UP000604046"/>
    </source>
</evidence>